<evidence type="ECO:0000313" key="1">
    <source>
        <dbReference type="EMBL" id="BFH72864.1"/>
    </source>
</evidence>
<dbReference type="AlphaFoldDB" id="A0AAT9GQ79"/>
<sequence length="82" mass="9542">MEEIEVALNLVKMGKPLTALNFIKQFLKNNPSILIDSEECKNLANIVLHFPSLNDESWRYFIHIEKEDAELLIEKIKDCLKV</sequence>
<dbReference type="KEGG" id="sjv:SJAV_08080"/>
<gene>
    <name evidence="1" type="ORF">SJAV_08080</name>
</gene>
<dbReference type="GeneID" id="92353740"/>
<dbReference type="EMBL" id="AP031322">
    <property type="protein sequence ID" value="BFH72864.1"/>
    <property type="molecule type" value="Genomic_DNA"/>
</dbReference>
<reference evidence="1" key="1">
    <citation type="submission" date="2024-03" db="EMBL/GenBank/DDBJ databases">
        <title>Complete genome sequence of Sulfurisphaera javensis strain KD-1.</title>
        <authorList>
            <person name="Sakai H."/>
            <person name="Nur N."/>
            <person name="Suwanto A."/>
            <person name="Kurosawa N."/>
        </authorList>
    </citation>
    <scope>NUCLEOTIDE SEQUENCE</scope>
    <source>
        <strain evidence="1">KD-1</strain>
    </source>
</reference>
<name>A0AAT9GQ79_9CREN</name>
<accession>A0AAT9GQ79</accession>
<organism evidence="1">
    <name type="scientific">Sulfurisphaera javensis</name>
    <dbReference type="NCBI Taxonomy" id="2049879"/>
    <lineage>
        <taxon>Archaea</taxon>
        <taxon>Thermoproteota</taxon>
        <taxon>Thermoprotei</taxon>
        <taxon>Sulfolobales</taxon>
        <taxon>Sulfolobaceae</taxon>
        <taxon>Sulfurisphaera</taxon>
    </lineage>
</organism>
<proteinExistence type="predicted"/>
<dbReference type="RefSeq" id="WP_369611057.1">
    <property type="nucleotide sequence ID" value="NZ_AP031322.1"/>
</dbReference>
<protein>
    <submittedName>
        <fullName evidence="1">Uncharacterized protein</fullName>
    </submittedName>
</protein>